<dbReference type="AlphaFoldDB" id="A0A0E9P728"/>
<organism evidence="2">
    <name type="scientific">Anguilla anguilla</name>
    <name type="common">European freshwater eel</name>
    <name type="synonym">Muraena anguilla</name>
    <dbReference type="NCBI Taxonomy" id="7936"/>
    <lineage>
        <taxon>Eukaryota</taxon>
        <taxon>Metazoa</taxon>
        <taxon>Chordata</taxon>
        <taxon>Craniata</taxon>
        <taxon>Vertebrata</taxon>
        <taxon>Euteleostomi</taxon>
        <taxon>Actinopterygii</taxon>
        <taxon>Neopterygii</taxon>
        <taxon>Teleostei</taxon>
        <taxon>Anguilliformes</taxon>
        <taxon>Anguillidae</taxon>
        <taxon>Anguilla</taxon>
    </lineage>
</organism>
<evidence type="ECO:0000256" key="1">
    <source>
        <dbReference type="SAM" id="MobiDB-lite"/>
    </source>
</evidence>
<feature type="region of interest" description="Disordered" evidence="1">
    <location>
        <begin position="1"/>
        <end position="29"/>
    </location>
</feature>
<dbReference type="EMBL" id="GBXM01108747">
    <property type="protein sequence ID" value="JAG99829.1"/>
    <property type="molecule type" value="Transcribed_RNA"/>
</dbReference>
<sequence>MKRHHIHPLCGNGDRRGCKMNVGRAQKDL</sequence>
<reference evidence="2" key="1">
    <citation type="submission" date="2014-11" db="EMBL/GenBank/DDBJ databases">
        <authorList>
            <person name="Amaro Gonzalez C."/>
        </authorList>
    </citation>
    <scope>NUCLEOTIDE SEQUENCE</scope>
</reference>
<reference evidence="2" key="2">
    <citation type="journal article" date="2015" name="Fish Shellfish Immunol.">
        <title>Early steps in the European eel (Anguilla anguilla)-Vibrio vulnificus interaction in the gills: Role of the RtxA13 toxin.</title>
        <authorList>
            <person name="Callol A."/>
            <person name="Pajuelo D."/>
            <person name="Ebbesson L."/>
            <person name="Teles M."/>
            <person name="MacKenzie S."/>
            <person name="Amaro C."/>
        </authorList>
    </citation>
    <scope>NUCLEOTIDE SEQUENCE</scope>
</reference>
<name>A0A0E9P728_ANGAN</name>
<accession>A0A0E9P728</accession>
<evidence type="ECO:0000313" key="2">
    <source>
        <dbReference type="EMBL" id="JAG99829.1"/>
    </source>
</evidence>
<proteinExistence type="predicted"/>
<protein>
    <submittedName>
        <fullName evidence="2">Uncharacterized protein</fullName>
    </submittedName>
</protein>